<dbReference type="GeneID" id="25330081"/>
<organism evidence="6 7">
    <name type="scientific">Exophiala xenobiotica</name>
    <dbReference type="NCBI Taxonomy" id="348802"/>
    <lineage>
        <taxon>Eukaryota</taxon>
        <taxon>Fungi</taxon>
        <taxon>Dikarya</taxon>
        <taxon>Ascomycota</taxon>
        <taxon>Pezizomycotina</taxon>
        <taxon>Eurotiomycetes</taxon>
        <taxon>Chaetothyriomycetidae</taxon>
        <taxon>Chaetothyriales</taxon>
        <taxon>Herpotrichiellaceae</taxon>
        <taxon>Exophiala</taxon>
    </lineage>
</organism>
<keyword evidence="3 5" id="KW-1133">Transmembrane helix</keyword>
<dbReference type="Pfam" id="PF01544">
    <property type="entry name" value="CorA"/>
    <property type="match status" value="1"/>
</dbReference>
<comment type="subcellular location">
    <subcellularLocation>
        <location evidence="1">Membrane</location>
        <topology evidence="1">Multi-pass membrane protein</topology>
    </subcellularLocation>
</comment>
<evidence type="ECO:0000313" key="7">
    <source>
        <dbReference type="Proteomes" id="UP000054342"/>
    </source>
</evidence>
<dbReference type="SUPFAM" id="SSF144083">
    <property type="entry name" value="Magnesium transport protein CorA, transmembrane region"/>
    <property type="match status" value="1"/>
</dbReference>
<dbReference type="OrthoDB" id="3231000at2759"/>
<evidence type="ECO:0000256" key="4">
    <source>
        <dbReference type="ARBA" id="ARBA00023136"/>
    </source>
</evidence>
<evidence type="ECO:0000256" key="1">
    <source>
        <dbReference type="ARBA" id="ARBA00004141"/>
    </source>
</evidence>
<reference evidence="6 7" key="1">
    <citation type="submission" date="2015-01" db="EMBL/GenBank/DDBJ databases">
        <title>The Genome Sequence of Exophiala xenobiotica CBS118157.</title>
        <authorList>
            <consortium name="The Broad Institute Genomics Platform"/>
            <person name="Cuomo C."/>
            <person name="de Hoog S."/>
            <person name="Gorbushina A."/>
            <person name="Stielow B."/>
            <person name="Teixiera M."/>
            <person name="Abouelleil A."/>
            <person name="Chapman S.B."/>
            <person name="Priest M."/>
            <person name="Young S.K."/>
            <person name="Wortman J."/>
            <person name="Nusbaum C."/>
            <person name="Birren B."/>
        </authorList>
    </citation>
    <scope>NUCLEOTIDE SEQUENCE [LARGE SCALE GENOMIC DNA]</scope>
    <source>
        <strain evidence="6 7">CBS 118157</strain>
    </source>
</reference>
<dbReference type="Proteomes" id="UP000054342">
    <property type="component" value="Unassembled WGS sequence"/>
</dbReference>
<dbReference type="InterPro" id="IPR045863">
    <property type="entry name" value="CorA_TM1_TM2"/>
</dbReference>
<dbReference type="Gene3D" id="1.20.58.340">
    <property type="entry name" value="Magnesium transport protein CorA, transmembrane region"/>
    <property type="match status" value="1"/>
</dbReference>
<dbReference type="STRING" id="348802.A0A0D2EB55"/>
<feature type="transmembrane region" description="Helical" evidence="5">
    <location>
        <begin position="428"/>
        <end position="447"/>
    </location>
</feature>
<evidence type="ECO:0000313" key="6">
    <source>
        <dbReference type="EMBL" id="KIW52543.1"/>
    </source>
</evidence>
<accession>A0A0D2EB55</accession>
<keyword evidence="2 5" id="KW-0812">Transmembrane</keyword>
<dbReference type="GO" id="GO:0046873">
    <property type="term" value="F:metal ion transmembrane transporter activity"/>
    <property type="evidence" value="ECO:0007669"/>
    <property type="project" value="InterPro"/>
</dbReference>
<dbReference type="EMBL" id="KN847321">
    <property type="protein sequence ID" value="KIW52543.1"/>
    <property type="molecule type" value="Genomic_DNA"/>
</dbReference>
<keyword evidence="7" id="KW-1185">Reference proteome</keyword>
<feature type="transmembrane region" description="Helical" evidence="5">
    <location>
        <begin position="397"/>
        <end position="416"/>
    </location>
</feature>
<gene>
    <name evidence="6" type="ORF">PV05_08173</name>
</gene>
<keyword evidence="4 5" id="KW-0472">Membrane</keyword>
<proteinExistence type="predicted"/>
<dbReference type="AlphaFoldDB" id="A0A0D2EB55"/>
<evidence type="ECO:0000256" key="3">
    <source>
        <dbReference type="ARBA" id="ARBA00022989"/>
    </source>
</evidence>
<evidence type="ECO:0000256" key="5">
    <source>
        <dbReference type="SAM" id="Phobius"/>
    </source>
</evidence>
<protein>
    <submittedName>
        <fullName evidence="6">Uncharacterized protein</fullName>
    </submittedName>
</protein>
<dbReference type="GO" id="GO:0016020">
    <property type="term" value="C:membrane"/>
    <property type="evidence" value="ECO:0007669"/>
    <property type="project" value="UniProtKB-SubCell"/>
</dbReference>
<name>A0A0D2EB55_9EURO</name>
<dbReference type="RefSeq" id="XP_013313127.1">
    <property type="nucleotide sequence ID" value="XM_013457673.1"/>
</dbReference>
<dbReference type="InterPro" id="IPR002523">
    <property type="entry name" value="MgTranspt_CorA/ZnTranspt_ZntB"/>
</dbReference>
<evidence type="ECO:0000256" key="2">
    <source>
        <dbReference type="ARBA" id="ARBA00022692"/>
    </source>
</evidence>
<sequence length="471" mass="54391">MASQYAESVRQFAKNVPGDMCNVLDLLSRKERYETRVFYTNSNTAGHGDVCRLTATKLINRVRDDQKQGLRAVCVIENISPAFIEELGTTWRVHPLFFANHAMNPAKDRLWDRVEWKHGDKIEHSLDEYQHLNGIFEYYDTKISIPDLTNLSKNYCSRYIFKDDPWPVNSNIRISYCRPLPELYLFLVDPPIDGHRAFHVGNDVQAQIILRFPYSTNRGGLLLPSLRAKRMCVPMDALKNAFDHQWQIDLLFSEPGLFPRIPLLYMLSSSLWETNLRGLHADIQDISFNRIRKPNLKISDDLHDLRRELSTMMDTMTETQRFAPDPVAIFFNELREQNRTLKGNLNMRLTPIEIHDQLLGRAGQLHIFFMETLQLLMNTIAIRDSQENLKQTRQSVLLTRLAAIYLPLSLTTAVFGMNLSEMTGSGPAVWVFVVTLVIMILVTAAILRSEGFYNRFSELFHQPASKPSEQR</sequence>
<dbReference type="HOGENOM" id="CLU_537534_0_0_1"/>